<dbReference type="RefSeq" id="WP_107941552.1">
    <property type="nucleotide sequence ID" value="NZ_QANS01000007.1"/>
</dbReference>
<dbReference type="EMBL" id="QANS01000007">
    <property type="protein sequence ID" value="PTU30207.1"/>
    <property type="molecule type" value="Genomic_DNA"/>
</dbReference>
<dbReference type="OrthoDB" id="5738530at2"/>
<evidence type="ECO:0000313" key="2">
    <source>
        <dbReference type="EMBL" id="PTU30207.1"/>
    </source>
</evidence>
<keyword evidence="2" id="KW-0560">Oxidoreductase</keyword>
<dbReference type="InterPro" id="IPR007138">
    <property type="entry name" value="ABM_dom"/>
</dbReference>
<keyword evidence="2" id="KW-0503">Monooxygenase</keyword>
<evidence type="ECO:0000313" key="3">
    <source>
        <dbReference type="Proteomes" id="UP000244248"/>
    </source>
</evidence>
<evidence type="ECO:0000259" key="1">
    <source>
        <dbReference type="Pfam" id="PF03992"/>
    </source>
</evidence>
<dbReference type="Gene3D" id="3.30.70.100">
    <property type="match status" value="1"/>
</dbReference>
<proteinExistence type="predicted"/>
<comment type="caution">
    <text evidence="2">The sequence shown here is derived from an EMBL/GenBank/DDBJ whole genome shotgun (WGS) entry which is preliminary data.</text>
</comment>
<dbReference type="Pfam" id="PF03992">
    <property type="entry name" value="ABM"/>
    <property type="match status" value="1"/>
</dbReference>
<keyword evidence="3" id="KW-1185">Reference proteome</keyword>
<organism evidence="2 3">
    <name type="scientific">Stenotrophobium rhamnosiphilum</name>
    <dbReference type="NCBI Taxonomy" id="2029166"/>
    <lineage>
        <taxon>Bacteria</taxon>
        <taxon>Pseudomonadati</taxon>
        <taxon>Pseudomonadota</taxon>
        <taxon>Gammaproteobacteria</taxon>
        <taxon>Nevskiales</taxon>
        <taxon>Nevskiaceae</taxon>
        <taxon>Stenotrophobium</taxon>
    </lineage>
</organism>
<reference evidence="2 3" key="1">
    <citation type="submission" date="2018-04" db="EMBL/GenBank/DDBJ databases">
        <title>Novel species isolated from glacier.</title>
        <authorList>
            <person name="Liu Q."/>
            <person name="Xin Y.-H."/>
        </authorList>
    </citation>
    <scope>NUCLEOTIDE SEQUENCE [LARGE SCALE GENOMIC DNA]</scope>
    <source>
        <strain evidence="2 3">GT1R17</strain>
    </source>
</reference>
<gene>
    <name evidence="2" type="ORF">CJD38_16840</name>
</gene>
<dbReference type="SUPFAM" id="SSF54909">
    <property type="entry name" value="Dimeric alpha+beta barrel"/>
    <property type="match status" value="1"/>
</dbReference>
<protein>
    <submittedName>
        <fullName evidence="2">Antibiotic biosynthesis monooxygenase</fullName>
    </submittedName>
</protein>
<sequence>MNYVLIIHAVKDYQAWKKIFDEASAIRKSAGEINYYVLRDEHDENKIVHFSQWASLQQARDFFESPRLVEIRIQAGVEAPEFNYLKCLEVGTL</sequence>
<dbReference type="InterPro" id="IPR011008">
    <property type="entry name" value="Dimeric_a/b-barrel"/>
</dbReference>
<feature type="domain" description="ABM" evidence="1">
    <location>
        <begin position="15"/>
        <end position="67"/>
    </location>
</feature>
<name>A0A2T5MCB1_9GAMM</name>
<dbReference type="Proteomes" id="UP000244248">
    <property type="component" value="Unassembled WGS sequence"/>
</dbReference>
<dbReference type="AlphaFoldDB" id="A0A2T5MCB1"/>
<dbReference type="GO" id="GO:0004497">
    <property type="term" value="F:monooxygenase activity"/>
    <property type="evidence" value="ECO:0007669"/>
    <property type="project" value="UniProtKB-KW"/>
</dbReference>
<accession>A0A2T5MCB1</accession>